<evidence type="ECO:0000256" key="3">
    <source>
        <dbReference type="ARBA" id="ARBA00022989"/>
    </source>
</evidence>
<name>A0ABR4I3V3_9EURO</name>
<feature type="transmembrane region" description="Helical" evidence="5">
    <location>
        <begin position="65"/>
        <end position="88"/>
    </location>
</feature>
<gene>
    <name evidence="7" type="ORF">BJX63DRAFT_426996</name>
</gene>
<dbReference type="InterPro" id="IPR036640">
    <property type="entry name" value="ABC1_TM_sf"/>
</dbReference>
<accession>A0ABR4I3V3</accession>
<keyword evidence="2 5" id="KW-0812">Transmembrane</keyword>
<keyword evidence="4 5" id="KW-0472">Membrane</keyword>
<evidence type="ECO:0000256" key="2">
    <source>
        <dbReference type="ARBA" id="ARBA00022692"/>
    </source>
</evidence>
<evidence type="ECO:0000313" key="7">
    <source>
        <dbReference type="EMBL" id="KAL2822426.1"/>
    </source>
</evidence>
<dbReference type="PANTHER" id="PTHR24221">
    <property type="entry name" value="ATP-BINDING CASSETTE SUB-FAMILY B"/>
    <property type="match status" value="1"/>
</dbReference>
<protein>
    <submittedName>
        <fullName evidence="7">ABC transporter type 1, transmembrane domain-containing protein</fullName>
    </submittedName>
</protein>
<evidence type="ECO:0000259" key="6">
    <source>
        <dbReference type="PROSITE" id="PS50929"/>
    </source>
</evidence>
<keyword evidence="8" id="KW-1185">Reference proteome</keyword>
<dbReference type="Proteomes" id="UP001610334">
    <property type="component" value="Unassembled WGS sequence"/>
</dbReference>
<feature type="transmembrane region" description="Helical" evidence="5">
    <location>
        <begin position="213"/>
        <end position="233"/>
    </location>
</feature>
<evidence type="ECO:0000256" key="1">
    <source>
        <dbReference type="ARBA" id="ARBA00004141"/>
    </source>
</evidence>
<organism evidence="7 8">
    <name type="scientific">Aspergillus granulosus</name>
    <dbReference type="NCBI Taxonomy" id="176169"/>
    <lineage>
        <taxon>Eukaryota</taxon>
        <taxon>Fungi</taxon>
        <taxon>Dikarya</taxon>
        <taxon>Ascomycota</taxon>
        <taxon>Pezizomycotina</taxon>
        <taxon>Eurotiomycetes</taxon>
        <taxon>Eurotiomycetidae</taxon>
        <taxon>Eurotiales</taxon>
        <taxon>Aspergillaceae</taxon>
        <taxon>Aspergillus</taxon>
        <taxon>Aspergillus subgen. Nidulantes</taxon>
    </lineage>
</organism>
<dbReference type="Pfam" id="PF00664">
    <property type="entry name" value="ABC_membrane"/>
    <property type="match status" value="1"/>
</dbReference>
<proteinExistence type="predicted"/>
<dbReference type="InterPro" id="IPR039421">
    <property type="entry name" value="Type_1_exporter"/>
</dbReference>
<dbReference type="SUPFAM" id="SSF90123">
    <property type="entry name" value="ABC transporter transmembrane region"/>
    <property type="match status" value="1"/>
</dbReference>
<dbReference type="PANTHER" id="PTHR24221:SF503">
    <property type="entry name" value="MITOCHONDRIAL POTASSIUM CHANNEL ATP-BINDING SUBUNIT"/>
    <property type="match status" value="1"/>
</dbReference>
<comment type="caution">
    <text evidence="7">The sequence shown here is derived from an EMBL/GenBank/DDBJ whole genome shotgun (WGS) entry which is preliminary data.</text>
</comment>
<dbReference type="EMBL" id="JBFXLT010000002">
    <property type="protein sequence ID" value="KAL2822426.1"/>
    <property type="molecule type" value="Genomic_DNA"/>
</dbReference>
<evidence type="ECO:0000256" key="5">
    <source>
        <dbReference type="SAM" id="Phobius"/>
    </source>
</evidence>
<dbReference type="PROSITE" id="PS50929">
    <property type="entry name" value="ABC_TM1F"/>
    <property type="match status" value="1"/>
</dbReference>
<sequence>MPDTYTTTDQIASNASFVHEKRSLPVRANEVTVHHFQNVTPSVNNQSIWSMIQLTASLNRHERNLLTLGLAFSIFAGCGPPTMAVLLAKVISELSKPDTEGSSMRSGTNFWCLIIFIVGLVQLGNLTGQGVIFAICSEKLVFRARSKLFRSILHKDISFFDLEQNKTGALTPLLNVEAKNLSGISGTTLRTILISSTTLIASMTIALAIGWKVALVCLAAVPVLLGCGFYRVWMIAKFAQRSHEAYKQSSAFATEAIGSVRTIASLANEKQIAQHYEEQLVSQQRKSFASIVKSSLPYATSQSFPFFCVAFKHLEKPTGMLVLPLSGLLRGRDAVLSQPAN</sequence>
<feature type="transmembrane region" description="Helical" evidence="5">
    <location>
        <begin position="108"/>
        <end position="136"/>
    </location>
</feature>
<feature type="domain" description="ABC transmembrane type-1" evidence="6">
    <location>
        <begin position="68"/>
        <end position="311"/>
    </location>
</feature>
<feature type="transmembrane region" description="Helical" evidence="5">
    <location>
        <begin position="189"/>
        <end position="207"/>
    </location>
</feature>
<evidence type="ECO:0000256" key="4">
    <source>
        <dbReference type="ARBA" id="ARBA00023136"/>
    </source>
</evidence>
<evidence type="ECO:0000313" key="8">
    <source>
        <dbReference type="Proteomes" id="UP001610334"/>
    </source>
</evidence>
<dbReference type="InterPro" id="IPR011527">
    <property type="entry name" value="ABC1_TM_dom"/>
</dbReference>
<dbReference type="Gene3D" id="1.20.1560.10">
    <property type="entry name" value="ABC transporter type 1, transmembrane domain"/>
    <property type="match status" value="1"/>
</dbReference>
<keyword evidence="3 5" id="KW-1133">Transmembrane helix</keyword>
<comment type="subcellular location">
    <subcellularLocation>
        <location evidence="1">Membrane</location>
        <topology evidence="1">Multi-pass membrane protein</topology>
    </subcellularLocation>
</comment>
<dbReference type="CDD" id="cd18578">
    <property type="entry name" value="ABC_6TM_Pgp_ABCB1_D2_like"/>
    <property type="match status" value="1"/>
</dbReference>
<reference evidence="7 8" key="1">
    <citation type="submission" date="2024-07" db="EMBL/GenBank/DDBJ databases">
        <title>Section-level genome sequencing and comparative genomics of Aspergillus sections Usti and Cavernicolus.</title>
        <authorList>
            <consortium name="Lawrence Berkeley National Laboratory"/>
            <person name="Nybo J.L."/>
            <person name="Vesth T.C."/>
            <person name="Theobald S."/>
            <person name="Frisvad J.C."/>
            <person name="Larsen T.O."/>
            <person name="Kjaerboelling I."/>
            <person name="Rothschild-Mancinelli K."/>
            <person name="Lyhne E.K."/>
            <person name="Kogle M.E."/>
            <person name="Barry K."/>
            <person name="Clum A."/>
            <person name="Na H."/>
            <person name="Ledsgaard L."/>
            <person name="Lin J."/>
            <person name="Lipzen A."/>
            <person name="Kuo A."/>
            <person name="Riley R."/>
            <person name="Mondo S."/>
            <person name="Labutti K."/>
            <person name="Haridas S."/>
            <person name="Pangalinan J."/>
            <person name="Salamov A.A."/>
            <person name="Simmons B.A."/>
            <person name="Magnuson J.K."/>
            <person name="Chen J."/>
            <person name="Drula E."/>
            <person name="Henrissat B."/>
            <person name="Wiebenga A."/>
            <person name="Lubbers R.J."/>
            <person name="Gomes A.C."/>
            <person name="Makela M.R."/>
            <person name="Stajich J."/>
            <person name="Grigoriev I.V."/>
            <person name="Mortensen U.H."/>
            <person name="De Vries R.P."/>
            <person name="Baker S.E."/>
            <person name="Andersen M.R."/>
        </authorList>
    </citation>
    <scope>NUCLEOTIDE SEQUENCE [LARGE SCALE GENOMIC DNA]</scope>
    <source>
        <strain evidence="7 8">CBS 588.65</strain>
    </source>
</reference>